<keyword evidence="4 7" id="KW-0808">Transferase</keyword>
<evidence type="ECO:0000256" key="2">
    <source>
        <dbReference type="ARBA" id="ARBA00011900"/>
    </source>
</evidence>
<reference evidence="7" key="1">
    <citation type="submission" date="2009-01" db="EMBL/GenBank/DDBJ databases">
        <title>Complete sequence of chromosome Cyanothece sp. PCC 7425.</title>
        <authorList>
            <consortium name="US DOE Joint Genome Institute"/>
            <person name="Lucas S."/>
            <person name="Copeland A."/>
            <person name="Lapidus A."/>
            <person name="Glavina del Rio T."/>
            <person name="Dalin E."/>
            <person name="Tice H."/>
            <person name="Bruce D."/>
            <person name="Goodwin L."/>
            <person name="Pitluck S."/>
            <person name="Sims D."/>
            <person name="Meineke L."/>
            <person name="Brettin T."/>
            <person name="Detter J.C."/>
            <person name="Han C."/>
            <person name="Larimer F."/>
            <person name="Land M."/>
            <person name="Hauser L."/>
            <person name="Kyrpides N."/>
            <person name="Ovchinnikova G."/>
            <person name="Liberton M."/>
            <person name="Stoeckel J."/>
            <person name="Banerjee A."/>
            <person name="Singh A."/>
            <person name="Page L."/>
            <person name="Sato H."/>
            <person name="Zhao L."/>
            <person name="Sherman L."/>
            <person name="Pakrasi H."/>
            <person name="Richardson P."/>
        </authorList>
    </citation>
    <scope>NUCLEOTIDE SEQUENCE</scope>
    <source>
        <strain evidence="7">PCC 7425</strain>
    </source>
</reference>
<comment type="similarity">
    <text evidence="1">Belongs to the N(4)/N(6)-methyltransferase family.</text>
</comment>
<dbReference type="OrthoDB" id="9805629at2"/>
<dbReference type="GO" id="GO:0009007">
    <property type="term" value="F:site-specific DNA-methyltransferase (adenine-specific) activity"/>
    <property type="evidence" value="ECO:0007669"/>
    <property type="project" value="UniProtKB-EC"/>
</dbReference>
<dbReference type="HOGENOM" id="CLU_063430_6_0_3"/>
<evidence type="ECO:0000256" key="4">
    <source>
        <dbReference type="ARBA" id="ARBA00022679"/>
    </source>
</evidence>
<dbReference type="Gene3D" id="1.10.1020.10">
    <property type="entry name" value="Adenine-specific Methyltransferase, Domain 2"/>
    <property type="match status" value="1"/>
</dbReference>
<dbReference type="InterPro" id="IPR012263">
    <property type="entry name" value="M_m6A_EcoRV"/>
</dbReference>
<evidence type="ECO:0000256" key="3">
    <source>
        <dbReference type="ARBA" id="ARBA00022603"/>
    </source>
</evidence>
<dbReference type="Gene3D" id="3.40.50.150">
    <property type="entry name" value="Vaccinia Virus protein VP39"/>
    <property type="match status" value="1"/>
</dbReference>
<dbReference type="AlphaFoldDB" id="B8HSP2"/>
<protein>
    <recommendedName>
        <fullName evidence="2">site-specific DNA-methyltransferase (adenine-specific)</fullName>
        <ecNumber evidence="2">2.1.1.72</ecNumber>
    </recommendedName>
</protein>
<dbReference type="InterPro" id="IPR012327">
    <property type="entry name" value="MeTrfase_D12"/>
</dbReference>
<dbReference type="EC" id="2.1.1.72" evidence="2"/>
<comment type="catalytic activity">
    <reaction evidence="6">
        <text>a 2'-deoxyadenosine in DNA + S-adenosyl-L-methionine = an N(6)-methyl-2'-deoxyadenosine in DNA + S-adenosyl-L-homocysteine + H(+)</text>
        <dbReference type="Rhea" id="RHEA:15197"/>
        <dbReference type="Rhea" id="RHEA-COMP:12418"/>
        <dbReference type="Rhea" id="RHEA-COMP:12419"/>
        <dbReference type="ChEBI" id="CHEBI:15378"/>
        <dbReference type="ChEBI" id="CHEBI:57856"/>
        <dbReference type="ChEBI" id="CHEBI:59789"/>
        <dbReference type="ChEBI" id="CHEBI:90615"/>
        <dbReference type="ChEBI" id="CHEBI:90616"/>
        <dbReference type="EC" id="2.1.1.72"/>
    </reaction>
</comment>
<dbReference type="KEGG" id="cyn:Cyan7425_3706"/>
<dbReference type="SUPFAM" id="SSF53335">
    <property type="entry name" value="S-adenosyl-L-methionine-dependent methyltransferases"/>
    <property type="match status" value="1"/>
</dbReference>
<keyword evidence="5" id="KW-0949">S-adenosyl-L-methionine</keyword>
<keyword evidence="3 7" id="KW-0489">Methyltransferase</keyword>
<dbReference type="GO" id="GO:0006298">
    <property type="term" value="P:mismatch repair"/>
    <property type="evidence" value="ECO:0007669"/>
    <property type="project" value="TreeGrafter"/>
</dbReference>
<dbReference type="Pfam" id="PF02086">
    <property type="entry name" value="MethyltransfD12"/>
    <property type="match status" value="1"/>
</dbReference>
<dbReference type="PANTHER" id="PTHR30481">
    <property type="entry name" value="DNA ADENINE METHYLASE"/>
    <property type="match status" value="1"/>
</dbReference>
<sequence length="248" mass="28351">MRSPLRYPGGKSRAVKTITALIPAEVTQLVSPFFGGGSVELACADRGIEVVGYDLFRPLVAFWKMLLADPKTLAERVQAYYPLTKAQFYQLQKQHRDEETAMQGILFFVLNRASFSGTTMSGGCSAASVSERFTQSAIDRLRHCKITNLTVEWGDFKESIQRHPDVFLYLDPPYMIKSTLYGDRGSTHRGFDHLGLYEQLRHRQGWILSYNNCPQVLELYQEYKIIFPDWKYGMSQDKTSKEVLIINV</sequence>
<accession>B8HSP2</accession>
<dbReference type="PANTHER" id="PTHR30481:SF2">
    <property type="entry name" value="SITE-SPECIFIC DNA-METHYLTRANSFERASE (ADENINE-SPECIFIC)"/>
    <property type="match status" value="1"/>
</dbReference>
<dbReference type="GO" id="GO:0043565">
    <property type="term" value="F:sequence-specific DNA binding"/>
    <property type="evidence" value="ECO:0007669"/>
    <property type="project" value="TreeGrafter"/>
</dbReference>
<dbReference type="GO" id="GO:1904047">
    <property type="term" value="F:S-adenosyl-L-methionine binding"/>
    <property type="evidence" value="ECO:0007669"/>
    <property type="project" value="TreeGrafter"/>
</dbReference>
<dbReference type="GO" id="GO:0009307">
    <property type="term" value="P:DNA restriction-modification system"/>
    <property type="evidence" value="ECO:0007669"/>
    <property type="project" value="InterPro"/>
</dbReference>
<dbReference type="InterPro" id="IPR029063">
    <property type="entry name" value="SAM-dependent_MTases_sf"/>
</dbReference>
<evidence type="ECO:0000256" key="6">
    <source>
        <dbReference type="ARBA" id="ARBA00047942"/>
    </source>
</evidence>
<dbReference type="EMBL" id="CP001344">
    <property type="protein sequence ID" value="ACL46025.1"/>
    <property type="molecule type" value="Genomic_DNA"/>
</dbReference>
<name>B8HSP2_CYAP4</name>
<dbReference type="InterPro" id="IPR023095">
    <property type="entry name" value="Ade_MeTrfase_dom_2"/>
</dbReference>
<gene>
    <name evidence="7" type="ordered locus">Cyan7425_3706</name>
</gene>
<dbReference type="PIRSF" id="PIRSF000398">
    <property type="entry name" value="M_m6A_EcoRV"/>
    <property type="match status" value="1"/>
</dbReference>
<dbReference type="STRING" id="395961.Cyan7425_3706"/>
<dbReference type="REBASE" id="19888">
    <property type="entry name" value="M.Csp7425ORF3706P"/>
</dbReference>
<evidence type="ECO:0000313" key="7">
    <source>
        <dbReference type="EMBL" id="ACL46025.1"/>
    </source>
</evidence>
<dbReference type="eggNOG" id="COG0338">
    <property type="taxonomic scope" value="Bacteria"/>
</dbReference>
<dbReference type="GO" id="GO:0032259">
    <property type="term" value="P:methylation"/>
    <property type="evidence" value="ECO:0007669"/>
    <property type="project" value="UniProtKB-KW"/>
</dbReference>
<evidence type="ECO:0000256" key="1">
    <source>
        <dbReference type="ARBA" id="ARBA00006594"/>
    </source>
</evidence>
<dbReference type="PRINTS" id="PR00505">
    <property type="entry name" value="D12N6MTFRASE"/>
</dbReference>
<evidence type="ECO:0000256" key="5">
    <source>
        <dbReference type="ARBA" id="ARBA00022691"/>
    </source>
</evidence>
<organism evidence="7">
    <name type="scientific">Cyanothece sp. (strain PCC 7425 / ATCC 29141)</name>
    <dbReference type="NCBI Taxonomy" id="395961"/>
    <lineage>
        <taxon>Bacteria</taxon>
        <taxon>Bacillati</taxon>
        <taxon>Cyanobacteriota</taxon>
        <taxon>Cyanophyceae</taxon>
        <taxon>Gomontiellales</taxon>
        <taxon>Cyanothecaceae</taxon>
        <taxon>Cyanothece</taxon>
    </lineage>
</organism>
<proteinExistence type="inferred from homology"/>